<keyword evidence="6" id="KW-0645">Protease</keyword>
<dbReference type="InterPro" id="IPR001967">
    <property type="entry name" value="Peptidase_S11_N"/>
</dbReference>
<name>A0ABY8X7B1_9BACL</name>
<keyword evidence="17" id="KW-1185">Reference proteome</keyword>
<protein>
    <recommendedName>
        <fullName evidence="4">serine-type D-Ala-D-Ala carboxypeptidase</fullName>
        <ecNumber evidence="4">3.4.16.4</ecNumber>
    </recommendedName>
</protein>
<accession>A0ABY8X7B1</accession>
<keyword evidence="5 16" id="KW-0121">Carboxypeptidase</keyword>
<evidence type="ECO:0000256" key="8">
    <source>
        <dbReference type="ARBA" id="ARBA00022801"/>
    </source>
</evidence>
<evidence type="ECO:0000256" key="9">
    <source>
        <dbReference type="ARBA" id="ARBA00022960"/>
    </source>
</evidence>
<feature type="signal peptide" evidence="14">
    <location>
        <begin position="1"/>
        <end position="16"/>
    </location>
</feature>
<evidence type="ECO:0000256" key="14">
    <source>
        <dbReference type="SAM" id="SignalP"/>
    </source>
</evidence>
<comment type="catalytic activity">
    <reaction evidence="12">
        <text>Preferential cleavage: (Ac)2-L-Lys-D-Ala-|-D-Ala. Also transpeptidation of peptidyl-alanyl moieties that are N-acyl substituents of D-alanine.</text>
        <dbReference type="EC" id="3.4.16.4"/>
    </reaction>
</comment>
<dbReference type="Proteomes" id="UP001236415">
    <property type="component" value="Chromosome"/>
</dbReference>
<dbReference type="PANTHER" id="PTHR21581">
    <property type="entry name" value="D-ALANYL-D-ALANINE CARBOXYPEPTIDASE"/>
    <property type="match status" value="1"/>
</dbReference>
<dbReference type="Pfam" id="PF00768">
    <property type="entry name" value="Peptidase_S11"/>
    <property type="match status" value="1"/>
</dbReference>
<comment type="function">
    <text evidence="1">Removes C-terminal D-alanyl residues from sugar-peptide cell wall precursors.</text>
</comment>
<dbReference type="EC" id="3.4.16.4" evidence="4"/>
<dbReference type="InterPro" id="IPR018044">
    <property type="entry name" value="Peptidase_S11"/>
</dbReference>
<evidence type="ECO:0000313" key="17">
    <source>
        <dbReference type="Proteomes" id="UP001236415"/>
    </source>
</evidence>
<evidence type="ECO:0000256" key="13">
    <source>
        <dbReference type="RuleBase" id="RU004016"/>
    </source>
</evidence>
<reference evidence="16 17" key="1">
    <citation type="submission" date="2023-06" db="EMBL/GenBank/DDBJ databases">
        <title>Paenibacillus polygonum sp. nov., an endophytic bacterium, isolated from Polygonum lapathifolium L. in Nanji Wetland National Nature Reserve, South of Poyang Lake, Jiangxi Province, China.</title>
        <authorList>
            <person name="Yu Z."/>
        </authorList>
    </citation>
    <scope>NUCLEOTIDE SEQUENCE [LARGE SCALE GENOMIC DNA]</scope>
    <source>
        <strain evidence="16 17">C31</strain>
    </source>
</reference>
<keyword evidence="8 16" id="KW-0378">Hydrolase</keyword>
<evidence type="ECO:0000256" key="3">
    <source>
        <dbReference type="ARBA" id="ARBA00007164"/>
    </source>
</evidence>
<dbReference type="GO" id="GO:0004180">
    <property type="term" value="F:carboxypeptidase activity"/>
    <property type="evidence" value="ECO:0007669"/>
    <property type="project" value="UniProtKB-KW"/>
</dbReference>
<evidence type="ECO:0000259" key="15">
    <source>
        <dbReference type="SMART" id="SM00936"/>
    </source>
</evidence>
<dbReference type="InterPro" id="IPR012907">
    <property type="entry name" value="Peptidase_S11_C"/>
</dbReference>
<dbReference type="RefSeq" id="WP_285748984.1">
    <property type="nucleotide sequence ID" value="NZ_CP127162.1"/>
</dbReference>
<keyword evidence="9" id="KW-0133">Cell shape</keyword>
<keyword evidence="7 14" id="KW-0732">Signal</keyword>
<dbReference type="InterPro" id="IPR037167">
    <property type="entry name" value="Peptidase_S11_C_sf"/>
</dbReference>
<gene>
    <name evidence="16" type="ORF">QPK24_00420</name>
</gene>
<keyword evidence="11" id="KW-0961">Cell wall biogenesis/degradation</keyword>
<evidence type="ECO:0000256" key="10">
    <source>
        <dbReference type="ARBA" id="ARBA00022984"/>
    </source>
</evidence>
<evidence type="ECO:0000256" key="5">
    <source>
        <dbReference type="ARBA" id="ARBA00022645"/>
    </source>
</evidence>
<evidence type="ECO:0000256" key="7">
    <source>
        <dbReference type="ARBA" id="ARBA00022729"/>
    </source>
</evidence>
<keyword evidence="10" id="KW-0573">Peptidoglycan synthesis</keyword>
<dbReference type="PANTHER" id="PTHR21581:SF11">
    <property type="entry name" value="D-ALANYL-D-ALANINE CARBOXYPEPTIDASE DACA"/>
    <property type="match status" value="1"/>
</dbReference>
<dbReference type="InterPro" id="IPR015956">
    <property type="entry name" value="Peniciliin-bd_prot_C_sf"/>
</dbReference>
<dbReference type="Gene3D" id="2.60.410.10">
    <property type="entry name" value="D-Ala-D-Ala carboxypeptidase, C-terminal domain"/>
    <property type="match status" value="1"/>
</dbReference>
<organism evidence="16 17">
    <name type="scientific">Paenibacillus polygoni</name>
    <dbReference type="NCBI Taxonomy" id="3050112"/>
    <lineage>
        <taxon>Bacteria</taxon>
        <taxon>Bacillati</taxon>
        <taxon>Bacillota</taxon>
        <taxon>Bacilli</taxon>
        <taxon>Bacillales</taxon>
        <taxon>Paenibacillaceae</taxon>
        <taxon>Paenibacillus</taxon>
    </lineage>
</organism>
<dbReference type="Pfam" id="PF07943">
    <property type="entry name" value="PBP5_C"/>
    <property type="match status" value="1"/>
</dbReference>
<feature type="domain" description="Peptidase S11 D-Ala-D-Ala carboxypeptidase A C-terminal" evidence="15">
    <location>
        <begin position="313"/>
        <end position="413"/>
    </location>
</feature>
<dbReference type="SMART" id="SM00936">
    <property type="entry name" value="PBP5_C"/>
    <property type="match status" value="1"/>
</dbReference>
<evidence type="ECO:0000256" key="12">
    <source>
        <dbReference type="ARBA" id="ARBA00034000"/>
    </source>
</evidence>
<dbReference type="EMBL" id="CP127162">
    <property type="protein sequence ID" value="WIV21335.1"/>
    <property type="molecule type" value="Genomic_DNA"/>
</dbReference>
<evidence type="ECO:0000313" key="16">
    <source>
        <dbReference type="EMBL" id="WIV21335.1"/>
    </source>
</evidence>
<evidence type="ECO:0000256" key="6">
    <source>
        <dbReference type="ARBA" id="ARBA00022670"/>
    </source>
</evidence>
<proteinExistence type="inferred from homology"/>
<evidence type="ECO:0000256" key="4">
    <source>
        <dbReference type="ARBA" id="ARBA00012448"/>
    </source>
</evidence>
<dbReference type="SUPFAM" id="SSF69189">
    <property type="entry name" value="Penicillin-binding protein associated domain"/>
    <property type="match status" value="1"/>
</dbReference>
<evidence type="ECO:0000256" key="11">
    <source>
        <dbReference type="ARBA" id="ARBA00023316"/>
    </source>
</evidence>
<dbReference type="SUPFAM" id="SSF56601">
    <property type="entry name" value="beta-lactamase/transpeptidase-like"/>
    <property type="match status" value="1"/>
</dbReference>
<evidence type="ECO:0000256" key="1">
    <source>
        <dbReference type="ARBA" id="ARBA00003217"/>
    </source>
</evidence>
<comment type="pathway">
    <text evidence="2">Cell wall biogenesis; peptidoglycan biosynthesis.</text>
</comment>
<comment type="similarity">
    <text evidence="3 13">Belongs to the peptidase S11 family.</text>
</comment>
<dbReference type="InterPro" id="IPR012338">
    <property type="entry name" value="Beta-lactam/transpept-like"/>
</dbReference>
<sequence>MVMNMLCMSVIPAAVSAEQVTQVAAAATTSDTTKTAVSKVPSPDTLGLAVKSAVLMEASTGQILLSVNADQAYAPASMTKMMTEYIVSEKVKQGEISWDDTVTVKKNASLSVGSRIFLAEGDQHSVKELYIAMAIGSANDATVALAEYVAGSEEEFVKLMNAEAKRMGMNDTHFINSTGLNREDMPAGFQPEDDRETVMTAKDVATLTRYIVQDHPDFSEFTSLQSYDFRGKDKIINWNWMLEANKNITNFKQYAYEGLDGMKTGHTKAAGYCFAGTAERDGMRLISVVMGASTEPGRFNETKKVLDYGYNNFEVKQVVAGKTTVTGAETAPVSKGKEATVPVVTEEAVNFIVPKGTESFEPEFTTNFEGEALEAPIEAGTKAGTITYTYKVEGMDEVQEQTVNLVTSEKVEKAGWFRLMFRGIGDFFGDMFDSIKNLF</sequence>
<feature type="chain" id="PRO_5045190617" description="serine-type D-Ala-D-Ala carboxypeptidase" evidence="14">
    <location>
        <begin position="17"/>
        <end position="439"/>
    </location>
</feature>
<evidence type="ECO:0000256" key="2">
    <source>
        <dbReference type="ARBA" id="ARBA00004752"/>
    </source>
</evidence>
<dbReference type="Gene3D" id="3.40.710.10">
    <property type="entry name" value="DD-peptidase/beta-lactamase superfamily"/>
    <property type="match status" value="1"/>
</dbReference>
<dbReference type="PRINTS" id="PR00725">
    <property type="entry name" value="DADACBPTASE1"/>
</dbReference>